<keyword evidence="3" id="KW-1185">Reference proteome</keyword>
<dbReference type="PANTHER" id="PTHR16295:SF10">
    <property type="entry name" value="EXPRESSED PROTEIN"/>
    <property type="match status" value="1"/>
</dbReference>
<feature type="non-terminal residue" evidence="2">
    <location>
        <position position="1"/>
    </location>
</feature>
<protein>
    <submittedName>
        <fullName evidence="2">XIAP-associated factor 1-like</fullName>
    </submittedName>
</protein>
<feature type="region of interest" description="Disordered" evidence="1">
    <location>
        <begin position="208"/>
        <end position="230"/>
    </location>
</feature>
<dbReference type="GO" id="GO:0008270">
    <property type="term" value="F:zinc ion binding"/>
    <property type="evidence" value="ECO:0007669"/>
    <property type="project" value="UniProtKB-KW"/>
</dbReference>
<dbReference type="Proteomes" id="UP000276133">
    <property type="component" value="Unassembled WGS sequence"/>
</dbReference>
<gene>
    <name evidence="2" type="ORF">BpHYR1_009337</name>
</gene>
<feature type="region of interest" description="Disordered" evidence="1">
    <location>
        <begin position="184"/>
        <end position="203"/>
    </location>
</feature>
<feature type="compositionally biased region" description="Polar residues" evidence="1">
    <location>
        <begin position="188"/>
        <end position="202"/>
    </location>
</feature>
<dbReference type="GO" id="GO:0005739">
    <property type="term" value="C:mitochondrion"/>
    <property type="evidence" value="ECO:0007669"/>
    <property type="project" value="TreeGrafter"/>
</dbReference>
<dbReference type="EMBL" id="REGN01012743">
    <property type="protein sequence ID" value="RMZ94892.1"/>
    <property type="molecule type" value="Genomic_DNA"/>
</dbReference>
<dbReference type="Gene3D" id="3.30.40.10">
    <property type="entry name" value="Zinc/RING finger domain, C3HC4 (zinc finger)"/>
    <property type="match status" value="1"/>
</dbReference>
<sequence length="305" mass="34799">KENCSKRQVECQYCDLSLDSDKIDGHLVVCGSRTELCEKCRKYVLLRDKFAHELSNCLNREKTPRKSAGQRKQELINASRPSSSLTAFPCEFCNKQFIGFQQLIEHQVFCDLNCSDNEPSGILSNFTYPLDQDLEEMSLNPRGNEIFDEVDKQSDFSLVPCEFCDEYIDFNVFNEHLKRCKSILPSRNEGTSNPESGKSNNAKKVASFPKTGAQAQASNQTSNKRFSENTRAPRILPRVIPSRNLASKSSKDILIKTKHISKENIIFGTWEVILETPISEFCIYSTNFRILARSKKDKSELKIKK</sequence>
<dbReference type="OrthoDB" id="193703at2759"/>
<accession>A0A3M7P764</accession>
<dbReference type="InterPro" id="IPR013083">
    <property type="entry name" value="Znf_RING/FYVE/PHD"/>
</dbReference>
<reference evidence="2 3" key="1">
    <citation type="journal article" date="2018" name="Sci. Rep.">
        <title>Genomic signatures of local adaptation to the degree of environmental predictability in rotifers.</title>
        <authorList>
            <person name="Franch-Gras L."/>
            <person name="Hahn C."/>
            <person name="Garcia-Roger E.M."/>
            <person name="Carmona M.J."/>
            <person name="Serra M."/>
            <person name="Gomez A."/>
        </authorList>
    </citation>
    <scope>NUCLEOTIDE SEQUENCE [LARGE SCALE GENOMIC DNA]</scope>
    <source>
        <strain evidence="2">HYR1</strain>
    </source>
</reference>
<feature type="compositionally biased region" description="Polar residues" evidence="1">
    <location>
        <begin position="213"/>
        <end position="224"/>
    </location>
</feature>
<organism evidence="2 3">
    <name type="scientific">Brachionus plicatilis</name>
    <name type="common">Marine rotifer</name>
    <name type="synonym">Brachionus muelleri</name>
    <dbReference type="NCBI Taxonomy" id="10195"/>
    <lineage>
        <taxon>Eukaryota</taxon>
        <taxon>Metazoa</taxon>
        <taxon>Spiralia</taxon>
        <taxon>Gnathifera</taxon>
        <taxon>Rotifera</taxon>
        <taxon>Eurotatoria</taxon>
        <taxon>Monogononta</taxon>
        <taxon>Pseudotrocha</taxon>
        <taxon>Ploima</taxon>
        <taxon>Brachionidae</taxon>
        <taxon>Brachionus</taxon>
    </lineage>
</organism>
<dbReference type="InterPro" id="IPR051986">
    <property type="entry name" value="Innate_Immune_Apopt_Reg"/>
</dbReference>
<evidence type="ECO:0000313" key="2">
    <source>
        <dbReference type="EMBL" id="RMZ94892.1"/>
    </source>
</evidence>
<evidence type="ECO:0000313" key="3">
    <source>
        <dbReference type="Proteomes" id="UP000276133"/>
    </source>
</evidence>
<dbReference type="AlphaFoldDB" id="A0A3M7P764"/>
<dbReference type="PANTHER" id="PTHR16295">
    <property type="entry name" value="TRAF-TYPE ZINC FINGER PROTEIN-RELATED"/>
    <property type="match status" value="1"/>
</dbReference>
<evidence type="ECO:0000256" key="1">
    <source>
        <dbReference type="SAM" id="MobiDB-lite"/>
    </source>
</evidence>
<proteinExistence type="predicted"/>
<dbReference type="STRING" id="10195.A0A3M7P764"/>
<comment type="caution">
    <text evidence="2">The sequence shown here is derived from an EMBL/GenBank/DDBJ whole genome shotgun (WGS) entry which is preliminary data.</text>
</comment>
<name>A0A3M7P764_BRAPC</name>